<dbReference type="Proteomes" id="UP000187181">
    <property type="component" value="Unassembled WGS sequence"/>
</dbReference>
<reference evidence="3" key="1">
    <citation type="submission" date="2017-01" db="EMBL/GenBank/DDBJ databases">
        <authorList>
            <person name="Varghese N."/>
            <person name="Submissions S."/>
        </authorList>
    </citation>
    <scope>NUCLEOTIDE SEQUENCE [LARGE SCALE GENOMIC DNA]</scope>
    <source>
        <strain evidence="3">LP100</strain>
    </source>
</reference>
<dbReference type="PANTHER" id="PTHR40446">
    <property type="entry name" value="N-ACETYLGLUCOSAMINE-1-PHOSPHODIESTER ALPHA-N-ACETYLGLUCOSAMINIDASE"/>
    <property type="match status" value="1"/>
</dbReference>
<sequence length="324" mass="35609">MTLKKLSFLALAAGILAGCQTTKPETSLGAAPKVQPVLQDTAGWKIDTLSPGFVRYNYARYHEPFASAQIVHVLEVNLASGEYELVMGNVFPEDSLSAVAERNTEALVAINGTYYELVENGQSSSFFKADNEIKTSVTVPAGHKLFWKHEGAFFYDGAKKQMGIAYGDNATYTQMPHANIISGSPMLIYAYKPVGETFAKPQDKPLDQLDYEHPDRHQGVRHPRTAIATVDQNRVLLITVDGRHAGKSAGMSAKELTQFIQQYFNPAYALNLDGGGSTTLWIKGEGVVNYPTDNKRFDHHGQRRIRNFIMVTEKPADAVPAAGK</sequence>
<dbReference type="EMBL" id="FTPP01000003">
    <property type="protein sequence ID" value="SIT94006.1"/>
    <property type="molecule type" value="Genomic_DNA"/>
</dbReference>
<name>A0A1R3XQ22_9BACT</name>
<feature type="domain" description="Phosphodiester glycosidase" evidence="1">
    <location>
        <begin position="106"/>
        <end position="312"/>
    </location>
</feature>
<dbReference type="Pfam" id="PF09992">
    <property type="entry name" value="NAGPA"/>
    <property type="match status" value="1"/>
</dbReference>
<dbReference type="OrthoDB" id="9809781at2"/>
<dbReference type="InterPro" id="IPR018711">
    <property type="entry name" value="NAGPA"/>
</dbReference>
<organism evidence="2 3">
    <name type="scientific">Pontibacter indicus</name>
    <dbReference type="NCBI Taxonomy" id="1317125"/>
    <lineage>
        <taxon>Bacteria</taxon>
        <taxon>Pseudomonadati</taxon>
        <taxon>Bacteroidota</taxon>
        <taxon>Cytophagia</taxon>
        <taxon>Cytophagales</taxon>
        <taxon>Hymenobacteraceae</taxon>
        <taxon>Pontibacter</taxon>
    </lineage>
</organism>
<dbReference type="PROSITE" id="PS51257">
    <property type="entry name" value="PROKAR_LIPOPROTEIN"/>
    <property type="match status" value="1"/>
</dbReference>
<dbReference type="AlphaFoldDB" id="A0A1R3XQ22"/>
<keyword evidence="3" id="KW-1185">Reference proteome</keyword>
<dbReference type="STRING" id="1317125.SAMN05444128_3386"/>
<evidence type="ECO:0000313" key="3">
    <source>
        <dbReference type="Proteomes" id="UP000187181"/>
    </source>
</evidence>
<accession>A0A1R3XQ22</accession>
<proteinExistence type="predicted"/>
<dbReference type="RefSeq" id="WP_083704264.1">
    <property type="nucleotide sequence ID" value="NZ_FTPP01000003.1"/>
</dbReference>
<evidence type="ECO:0000259" key="1">
    <source>
        <dbReference type="Pfam" id="PF09992"/>
    </source>
</evidence>
<dbReference type="PANTHER" id="PTHR40446:SF2">
    <property type="entry name" value="N-ACETYLGLUCOSAMINE-1-PHOSPHODIESTER ALPHA-N-ACETYLGLUCOSAMINIDASE"/>
    <property type="match status" value="1"/>
</dbReference>
<gene>
    <name evidence="2" type="ORF">SAMN05444128_3386</name>
</gene>
<evidence type="ECO:0000313" key="2">
    <source>
        <dbReference type="EMBL" id="SIT94006.1"/>
    </source>
</evidence>
<protein>
    <recommendedName>
        <fullName evidence="1">Phosphodiester glycosidase domain-containing protein</fullName>
    </recommendedName>
</protein>